<dbReference type="Proteomes" id="UP001143474">
    <property type="component" value="Unassembled WGS sequence"/>
</dbReference>
<feature type="compositionally biased region" description="Low complexity" evidence="1">
    <location>
        <begin position="53"/>
        <end position="70"/>
    </location>
</feature>
<evidence type="ECO:0000313" key="2">
    <source>
        <dbReference type="EMBL" id="GLK08875.1"/>
    </source>
</evidence>
<evidence type="ECO:0000256" key="1">
    <source>
        <dbReference type="SAM" id="MobiDB-lite"/>
    </source>
</evidence>
<evidence type="ECO:0008006" key="4">
    <source>
        <dbReference type="Google" id="ProtNLM"/>
    </source>
</evidence>
<proteinExistence type="predicted"/>
<protein>
    <recommendedName>
        <fullName evidence="4">DUF732 domain-containing protein</fullName>
    </recommendedName>
</protein>
<keyword evidence="3" id="KW-1185">Reference proteome</keyword>
<name>A0A9W6MCH8_9ACTN</name>
<dbReference type="EMBL" id="BSEV01000003">
    <property type="protein sequence ID" value="GLK08875.1"/>
    <property type="molecule type" value="Genomic_DNA"/>
</dbReference>
<comment type="caution">
    <text evidence="2">The sequence shown here is derived from an EMBL/GenBank/DDBJ whole genome shotgun (WGS) entry which is preliminary data.</text>
</comment>
<sequence length="147" mass="15199">MLSAVTAFALVTAVGVIGDRISRAHDAVKASTPAPVTASPDASAPSTLSLAEPRSPVLSPTPSLSPSSGPGEIRALLSALRRIDPALDDRRAIGLALESCRDLASGTGRPQVAERTRLRFDRFGGAAGIGVWQADLILTAIERFCPS</sequence>
<organism evidence="2 3">
    <name type="scientific">Streptosporangium carneum</name>
    <dbReference type="NCBI Taxonomy" id="47481"/>
    <lineage>
        <taxon>Bacteria</taxon>
        <taxon>Bacillati</taxon>
        <taxon>Actinomycetota</taxon>
        <taxon>Actinomycetes</taxon>
        <taxon>Streptosporangiales</taxon>
        <taxon>Streptosporangiaceae</taxon>
        <taxon>Streptosporangium</taxon>
    </lineage>
</organism>
<dbReference type="AlphaFoldDB" id="A0A9W6MCH8"/>
<reference evidence="2" key="1">
    <citation type="journal article" date="2014" name="Int. J. Syst. Evol. Microbiol.">
        <title>Complete genome sequence of Corynebacterium casei LMG S-19264T (=DSM 44701T), isolated from a smear-ripened cheese.</title>
        <authorList>
            <consortium name="US DOE Joint Genome Institute (JGI-PGF)"/>
            <person name="Walter F."/>
            <person name="Albersmeier A."/>
            <person name="Kalinowski J."/>
            <person name="Ruckert C."/>
        </authorList>
    </citation>
    <scope>NUCLEOTIDE SEQUENCE</scope>
    <source>
        <strain evidence="2">VKM Ac-2007</strain>
    </source>
</reference>
<evidence type="ECO:0000313" key="3">
    <source>
        <dbReference type="Proteomes" id="UP001143474"/>
    </source>
</evidence>
<gene>
    <name evidence="2" type="ORF">GCM10017600_22800</name>
</gene>
<feature type="region of interest" description="Disordered" evidence="1">
    <location>
        <begin position="30"/>
        <end position="70"/>
    </location>
</feature>
<accession>A0A9W6MCH8</accession>
<reference evidence="2" key="2">
    <citation type="submission" date="2023-01" db="EMBL/GenBank/DDBJ databases">
        <authorList>
            <person name="Sun Q."/>
            <person name="Evtushenko L."/>
        </authorList>
    </citation>
    <scope>NUCLEOTIDE SEQUENCE</scope>
    <source>
        <strain evidence="2">VKM Ac-2007</strain>
    </source>
</reference>